<dbReference type="Pfam" id="PF08327">
    <property type="entry name" value="AHSA1"/>
    <property type="match status" value="1"/>
</dbReference>
<accession>A0A939PQT8</accession>
<keyword evidence="4" id="KW-1185">Reference proteome</keyword>
<evidence type="ECO:0000256" key="1">
    <source>
        <dbReference type="ARBA" id="ARBA00006817"/>
    </source>
</evidence>
<evidence type="ECO:0000313" key="4">
    <source>
        <dbReference type="Proteomes" id="UP000669179"/>
    </source>
</evidence>
<dbReference type="SUPFAM" id="SSF55961">
    <property type="entry name" value="Bet v1-like"/>
    <property type="match status" value="1"/>
</dbReference>
<organism evidence="3 4">
    <name type="scientific">Actinomadura barringtoniae</name>
    <dbReference type="NCBI Taxonomy" id="1427535"/>
    <lineage>
        <taxon>Bacteria</taxon>
        <taxon>Bacillati</taxon>
        <taxon>Actinomycetota</taxon>
        <taxon>Actinomycetes</taxon>
        <taxon>Streptosporangiales</taxon>
        <taxon>Thermomonosporaceae</taxon>
        <taxon>Actinomadura</taxon>
    </lineage>
</organism>
<feature type="domain" description="Activator of Hsp90 ATPase homologue 1/2-like C-terminal" evidence="2">
    <location>
        <begin position="35"/>
        <end position="139"/>
    </location>
</feature>
<dbReference type="InterPro" id="IPR013538">
    <property type="entry name" value="ASHA1/2-like_C"/>
</dbReference>
<evidence type="ECO:0000313" key="3">
    <source>
        <dbReference type="EMBL" id="MBO2453046.1"/>
    </source>
</evidence>
<dbReference type="CDD" id="cd08899">
    <property type="entry name" value="SRPBCC_CalC_Aha1-like_6"/>
    <property type="match status" value="1"/>
</dbReference>
<comment type="caution">
    <text evidence="3">The sequence shown here is derived from an EMBL/GenBank/DDBJ whole genome shotgun (WGS) entry which is preliminary data.</text>
</comment>
<gene>
    <name evidence="3" type="ORF">J4573_38550</name>
</gene>
<dbReference type="Proteomes" id="UP000669179">
    <property type="component" value="Unassembled WGS sequence"/>
</dbReference>
<dbReference type="InterPro" id="IPR023393">
    <property type="entry name" value="START-like_dom_sf"/>
</dbReference>
<dbReference type="RefSeq" id="WP_208261057.1">
    <property type="nucleotide sequence ID" value="NZ_JAGEOJ010000018.1"/>
</dbReference>
<dbReference type="EMBL" id="JAGEOJ010000018">
    <property type="protein sequence ID" value="MBO2453046.1"/>
    <property type="molecule type" value="Genomic_DNA"/>
</dbReference>
<dbReference type="AlphaFoldDB" id="A0A939PQT8"/>
<name>A0A939PQT8_9ACTN</name>
<reference evidence="3" key="1">
    <citation type="submission" date="2021-03" db="EMBL/GenBank/DDBJ databases">
        <authorList>
            <person name="Kanchanasin P."/>
            <person name="Saeng-In P."/>
            <person name="Phongsopitanun W."/>
            <person name="Yuki M."/>
            <person name="Kudo T."/>
            <person name="Ohkuma M."/>
            <person name="Tanasupawat S."/>
        </authorList>
    </citation>
    <scope>NUCLEOTIDE SEQUENCE</scope>
    <source>
        <strain evidence="3">GKU 128</strain>
    </source>
</reference>
<dbReference type="Gene3D" id="3.30.530.20">
    <property type="match status" value="1"/>
</dbReference>
<comment type="similarity">
    <text evidence="1">Belongs to the AHA1 family.</text>
</comment>
<sequence length="213" mass="23245">MIDVTEQINAVRRRVGARMMEAGEARTITISQTYDAELDDVWDAITSPERISRWFLPVSGELRLGGRYAIEGNASGTIERCDPPKSFFATWEFGGDTSWIEVSLSPAEDGRTVFQLEHIAHVDDERWTEFGPGAVGIGWDMGLIGLYVHLTGGQELTSEEGAAWAGSDEGKAFMTDSNERWREADVASGTDPGDAKARADRTIAAYTAAPPAE</sequence>
<proteinExistence type="inferred from homology"/>
<protein>
    <submittedName>
        <fullName evidence="3">SRPBCC family protein</fullName>
    </submittedName>
</protein>
<evidence type="ECO:0000259" key="2">
    <source>
        <dbReference type="Pfam" id="PF08327"/>
    </source>
</evidence>